<sequence length="93" mass="9781">MRSADEHDDPNARPAVRLLDRDQLVAAGAAVRLARAGAVAGNLDADATATTLVAAGQLCSSLMGRHEITFVQIGGLPSQADDHNHYIPHTGIW</sequence>
<dbReference type="EMBL" id="UPHP01000003">
    <property type="protein sequence ID" value="VBA32529.1"/>
    <property type="molecule type" value="Genomic_DNA"/>
</dbReference>
<reference evidence="1 2" key="1">
    <citation type="submission" date="2018-09" db="EMBL/GenBank/DDBJ databases">
        <authorList>
            <person name="Tagini F."/>
        </authorList>
    </citation>
    <scope>NUCLEOTIDE SEQUENCE [LARGE SCALE GENOMIC DNA]</scope>
    <source>
        <strain evidence="1 2">MK136</strain>
    </source>
</reference>
<gene>
    <name evidence="1" type="ORF">LAUMK136_00274</name>
</gene>
<accession>A0A498PNT2</accession>
<protein>
    <submittedName>
        <fullName evidence="1">Uncharacterized protein</fullName>
    </submittedName>
</protein>
<keyword evidence="2" id="KW-1185">Reference proteome</keyword>
<organism evidence="1 2">
    <name type="scientific">Mycobacterium attenuatum</name>
    <dbReference type="NCBI Taxonomy" id="2341086"/>
    <lineage>
        <taxon>Bacteria</taxon>
        <taxon>Bacillati</taxon>
        <taxon>Actinomycetota</taxon>
        <taxon>Actinomycetes</taxon>
        <taxon>Mycobacteriales</taxon>
        <taxon>Mycobacteriaceae</taxon>
        <taxon>Mycobacterium</taxon>
    </lineage>
</organism>
<evidence type="ECO:0000313" key="1">
    <source>
        <dbReference type="EMBL" id="VBA32529.1"/>
    </source>
</evidence>
<dbReference type="Proteomes" id="UP000273307">
    <property type="component" value="Unassembled WGS sequence"/>
</dbReference>
<dbReference type="AlphaFoldDB" id="A0A498PNT2"/>
<proteinExistence type="predicted"/>
<name>A0A498PNT2_9MYCO</name>
<evidence type="ECO:0000313" key="2">
    <source>
        <dbReference type="Proteomes" id="UP000273307"/>
    </source>
</evidence>